<evidence type="ECO:0000256" key="5">
    <source>
        <dbReference type="ARBA" id="ARBA00047913"/>
    </source>
</evidence>
<protein>
    <recommendedName>
        <fullName evidence="6">Aspartyl/glutamyl-tRNA(Asn/Gln) amidotransferase subunit C</fullName>
        <shortName evidence="6">Asp/Glu-ADT subunit C</shortName>
        <ecNumber evidence="6">6.3.5.-</ecNumber>
    </recommendedName>
</protein>
<keyword evidence="6" id="KW-0436">Ligase</keyword>
<sequence>MTTKFTSADVQYYANFARIAVTEEEAEMYAEQLAELIEFANVLQEADTEGVAPMTHPLQIYNVLREDVPADILNREEMLSSVKEHEAGMIKVPNILS</sequence>
<dbReference type="SUPFAM" id="SSF141000">
    <property type="entry name" value="Glu-tRNAGln amidotransferase C subunit"/>
    <property type="match status" value="1"/>
</dbReference>
<dbReference type="EC" id="6.3.5.-" evidence="6"/>
<comment type="catalytic activity">
    <reaction evidence="5 6">
        <text>L-glutamyl-tRNA(Gln) + L-glutamine + ATP + H2O = L-glutaminyl-tRNA(Gln) + L-glutamate + ADP + phosphate + H(+)</text>
        <dbReference type="Rhea" id="RHEA:17521"/>
        <dbReference type="Rhea" id="RHEA-COMP:9681"/>
        <dbReference type="Rhea" id="RHEA-COMP:9684"/>
        <dbReference type="ChEBI" id="CHEBI:15377"/>
        <dbReference type="ChEBI" id="CHEBI:15378"/>
        <dbReference type="ChEBI" id="CHEBI:29985"/>
        <dbReference type="ChEBI" id="CHEBI:30616"/>
        <dbReference type="ChEBI" id="CHEBI:43474"/>
        <dbReference type="ChEBI" id="CHEBI:58359"/>
        <dbReference type="ChEBI" id="CHEBI:78520"/>
        <dbReference type="ChEBI" id="CHEBI:78521"/>
        <dbReference type="ChEBI" id="CHEBI:456216"/>
    </reaction>
</comment>
<accession>A0ABW3TUP8</accession>
<name>A0ABW3TUP8_9BACL</name>
<dbReference type="PANTHER" id="PTHR15004:SF0">
    <property type="entry name" value="GLUTAMYL-TRNA(GLN) AMIDOTRANSFERASE SUBUNIT C, MITOCHONDRIAL"/>
    <property type="match status" value="1"/>
</dbReference>
<keyword evidence="6" id="KW-0547">Nucleotide-binding</keyword>
<gene>
    <name evidence="6 7" type="primary">gatC</name>
    <name evidence="7" type="ORF">ACFQ38_00130</name>
</gene>
<evidence type="ECO:0000313" key="7">
    <source>
        <dbReference type="EMBL" id="MFD1203543.1"/>
    </source>
</evidence>
<comment type="catalytic activity">
    <reaction evidence="4 6">
        <text>L-aspartyl-tRNA(Asn) + L-glutamine + ATP + H2O = L-asparaginyl-tRNA(Asn) + L-glutamate + ADP + phosphate + 2 H(+)</text>
        <dbReference type="Rhea" id="RHEA:14513"/>
        <dbReference type="Rhea" id="RHEA-COMP:9674"/>
        <dbReference type="Rhea" id="RHEA-COMP:9677"/>
        <dbReference type="ChEBI" id="CHEBI:15377"/>
        <dbReference type="ChEBI" id="CHEBI:15378"/>
        <dbReference type="ChEBI" id="CHEBI:29985"/>
        <dbReference type="ChEBI" id="CHEBI:30616"/>
        <dbReference type="ChEBI" id="CHEBI:43474"/>
        <dbReference type="ChEBI" id="CHEBI:58359"/>
        <dbReference type="ChEBI" id="CHEBI:78515"/>
        <dbReference type="ChEBI" id="CHEBI:78516"/>
        <dbReference type="ChEBI" id="CHEBI:456216"/>
    </reaction>
</comment>
<dbReference type="EMBL" id="JBHTLT010000001">
    <property type="protein sequence ID" value="MFD1203543.1"/>
    <property type="molecule type" value="Genomic_DNA"/>
</dbReference>
<evidence type="ECO:0000256" key="3">
    <source>
        <dbReference type="ARBA" id="ARBA00024799"/>
    </source>
</evidence>
<dbReference type="NCBIfam" id="TIGR00135">
    <property type="entry name" value="gatC"/>
    <property type="match status" value="1"/>
</dbReference>
<evidence type="ECO:0000256" key="4">
    <source>
        <dbReference type="ARBA" id="ARBA00047380"/>
    </source>
</evidence>
<organism evidence="7 8">
    <name type="scientific">Sporosarcina contaminans</name>
    <dbReference type="NCBI Taxonomy" id="633403"/>
    <lineage>
        <taxon>Bacteria</taxon>
        <taxon>Bacillati</taxon>
        <taxon>Bacillota</taxon>
        <taxon>Bacilli</taxon>
        <taxon>Bacillales</taxon>
        <taxon>Caryophanaceae</taxon>
        <taxon>Sporosarcina</taxon>
    </lineage>
</organism>
<dbReference type="PANTHER" id="PTHR15004">
    <property type="entry name" value="GLUTAMYL-TRNA(GLN) AMIDOTRANSFERASE SUBUNIT C, MITOCHONDRIAL"/>
    <property type="match status" value="1"/>
</dbReference>
<comment type="function">
    <text evidence="3 6">Allows the formation of correctly charged Asn-tRNA(Asn) or Gln-tRNA(Gln) through the transamidation of misacylated Asp-tRNA(Asn) or Glu-tRNA(Gln) in organisms which lack either or both of asparaginyl-tRNA or glutaminyl-tRNA synthetases. The reaction takes place in the presence of glutamine and ATP through an activated phospho-Asp-tRNA(Asn) or phospho-Glu-tRNA(Gln).</text>
</comment>
<evidence type="ECO:0000256" key="2">
    <source>
        <dbReference type="ARBA" id="ARBA00011123"/>
    </source>
</evidence>
<evidence type="ECO:0000256" key="6">
    <source>
        <dbReference type="HAMAP-Rule" id="MF_00122"/>
    </source>
</evidence>
<dbReference type="InterPro" id="IPR003837">
    <property type="entry name" value="GatC"/>
</dbReference>
<proteinExistence type="inferred from homology"/>
<dbReference type="RefSeq" id="WP_336822209.1">
    <property type="nucleotide sequence ID" value="NZ_JBHTLT010000001.1"/>
</dbReference>
<keyword evidence="8" id="KW-1185">Reference proteome</keyword>
<dbReference type="HAMAP" id="MF_00122">
    <property type="entry name" value="GatC"/>
    <property type="match status" value="1"/>
</dbReference>
<dbReference type="Gene3D" id="1.10.20.60">
    <property type="entry name" value="Glu-tRNAGln amidotransferase C subunit, N-terminal domain"/>
    <property type="match status" value="1"/>
</dbReference>
<comment type="subunit">
    <text evidence="2 6">Heterotrimer of A, B and C subunits.</text>
</comment>
<dbReference type="InterPro" id="IPR036113">
    <property type="entry name" value="Asp/Glu-ADT_sf_sub_c"/>
</dbReference>
<comment type="caution">
    <text evidence="7">The sequence shown here is derived from an EMBL/GenBank/DDBJ whole genome shotgun (WGS) entry which is preliminary data.</text>
</comment>
<dbReference type="Pfam" id="PF02686">
    <property type="entry name" value="GatC"/>
    <property type="match status" value="1"/>
</dbReference>
<evidence type="ECO:0000313" key="8">
    <source>
        <dbReference type="Proteomes" id="UP001597231"/>
    </source>
</evidence>
<dbReference type="Proteomes" id="UP001597231">
    <property type="component" value="Unassembled WGS sequence"/>
</dbReference>
<keyword evidence="6" id="KW-0067">ATP-binding</keyword>
<evidence type="ECO:0000256" key="1">
    <source>
        <dbReference type="ARBA" id="ARBA00010757"/>
    </source>
</evidence>
<keyword evidence="6" id="KW-0648">Protein biosynthesis</keyword>
<reference evidence="8" key="1">
    <citation type="journal article" date="2019" name="Int. J. Syst. Evol. Microbiol.">
        <title>The Global Catalogue of Microorganisms (GCM) 10K type strain sequencing project: providing services to taxonomists for standard genome sequencing and annotation.</title>
        <authorList>
            <consortium name="The Broad Institute Genomics Platform"/>
            <consortium name="The Broad Institute Genome Sequencing Center for Infectious Disease"/>
            <person name="Wu L."/>
            <person name="Ma J."/>
        </authorList>
    </citation>
    <scope>NUCLEOTIDE SEQUENCE [LARGE SCALE GENOMIC DNA]</scope>
    <source>
        <strain evidence="8">CCUG 53915</strain>
    </source>
</reference>
<comment type="similarity">
    <text evidence="1 6">Belongs to the GatC family.</text>
</comment>